<organism evidence="2 3">
    <name type="scientific">Stella humosa</name>
    <dbReference type="NCBI Taxonomy" id="94"/>
    <lineage>
        <taxon>Bacteria</taxon>
        <taxon>Pseudomonadati</taxon>
        <taxon>Pseudomonadota</taxon>
        <taxon>Alphaproteobacteria</taxon>
        <taxon>Rhodospirillales</taxon>
        <taxon>Stellaceae</taxon>
        <taxon>Stella</taxon>
    </lineage>
</organism>
<sequence length="77" mass="9131">MGQILVRNLDDLVIERLKHRARLANLSLEQQVREILQEAARPNREQLLAEMDRIRATTRGRITVDSTDVIREERERR</sequence>
<keyword evidence="3" id="KW-1185">Reference proteome</keyword>
<dbReference type="Gene3D" id="1.10.1220.10">
    <property type="entry name" value="Met repressor-like"/>
    <property type="match status" value="1"/>
</dbReference>
<evidence type="ECO:0000313" key="3">
    <source>
        <dbReference type="Proteomes" id="UP000278222"/>
    </source>
</evidence>
<dbReference type="InterPro" id="IPR013321">
    <property type="entry name" value="Arc_rbn_hlx_hlx"/>
</dbReference>
<dbReference type="Pfam" id="PF22513">
    <property type="entry name" value="FitA-like_RHH"/>
    <property type="match status" value="1"/>
</dbReference>
<dbReference type="AlphaFoldDB" id="A0A3N1KRX9"/>
<dbReference type="OrthoDB" id="2389872at2"/>
<evidence type="ECO:0000259" key="1">
    <source>
        <dbReference type="Pfam" id="PF22513"/>
    </source>
</evidence>
<comment type="caution">
    <text evidence="2">The sequence shown here is derived from an EMBL/GenBank/DDBJ whole genome shotgun (WGS) entry which is preliminary data.</text>
</comment>
<evidence type="ECO:0000313" key="2">
    <source>
        <dbReference type="EMBL" id="ROP80856.1"/>
    </source>
</evidence>
<dbReference type="InterPro" id="IPR053853">
    <property type="entry name" value="FitA-like_RHH"/>
</dbReference>
<feature type="domain" description="Antitoxin FitA-like ribbon-helix-helix" evidence="1">
    <location>
        <begin position="3"/>
        <end position="40"/>
    </location>
</feature>
<dbReference type="EMBL" id="RJKX01000020">
    <property type="protein sequence ID" value="ROP80856.1"/>
    <property type="molecule type" value="Genomic_DNA"/>
</dbReference>
<accession>A0A3N1KRX9</accession>
<dbReference type="Proteomes" id="UP000278222">
    <property type="component" value="Unassembled WGS sequence"/>
</dbReference>
<gene>
    <name evidence="2" type="ORF">EDC65_5506</name>
</gene>
<dbReference type="GO" id="GO:0006355">
    <property type="term" value="P:regulation of DNA-templated transcription"/>
    <property type="evidence" value="ECO:0007669"/>
    <property type="project" value="InterPro"/>
</dbReference>
<dbReference type="SUPFAM" id="SSF47598">
    <property type="entry name" value="Ribbon-helix-helix"/>
    <property type="match status" value="1"/>
</dbReference>
<reference evidence="2 3" key="1">
    <citation type="submission" date="2018-11" db="EMBL/GenBank/DDBJ databases">
        <title>Genomic Encyclopedia of Type Strains, Phase IV (KMG-IV): sequencing the most valuable type-strain genomes for metagenomic binning, comparative biology and taxonomic classification.</title>
        <authorList>
            <person name="Goeker M."/>
        </authorList>
    </citation>
    <scope>NUCLEOTIDE SEQUENCE [LARGE SCALE GENOMIC DNA]</scope>
    <source>
        <strain evidence="2 3">DSM 5900</strain>
    </source>
</reference>
<proteinExistence type="predicted"/>
<dbReference type="RefSeq" id="WP_123695775.1">
    <property type="nucleotide sequence ID" value="NZ_AP019700.1"/>
</dbReference>
<protein>
    <recommendedName>
        <fullName evidence="1">Antitoxin FitA-like ribbon-helix-helix domain-containing protein</fullName>
    </recommendedName>
</protein>
<dbReference type="InterPro" id="IPR010985">
    <property type="entry name" value="Ribbon_hlx_hlx"/>
</dbReference>
<name>A0A3N1KRX9_9PROT</name>